<sequence length="71" mass="7876">MVIRYEGLFAALQGCCSFPSLILSLSSLSRYLSHYRPSRPDCSGTTLPKSSSKLHQKIPQMQGTFAHCSVR</sequence>
<keyword evidence="2" id="KW-1185">Reference proteome</keyword>
<evidence type="ECO:0000313" key="2">
    <source>
        <dbReference type="Proteomes" id="UP000054217"/>
    </source>
</evidence>
<organism evidence="1 2">
    <name type="scientific">Pisolithus tinctorius Marx 270</name>
    <dbReference type="NCBI Taxonomy" id="870435"/>
    <lineage>
        <taxon>Eukaryota</taxon>
        <taxon>Fungi</taxon>
        <taxon>Dikarya</taxon>
        <taxon>Basidiomycota</taxon>
        <taxon>Agaricomycotina</taxon>
        <taxon>Agaricomycetes</taxon>
        <taxon>Agaricomycetidae</taxon>
        <taxon>Boletales</taxon>
        <taxon>Sclerodermatineae</taxon>
        <taxon>Pisolithaceae</taxon>
        <taxon>Pisolithus</taxon>
    </lineage>
</organism>
<gene>
    <name evidence="1" type="ORF">M404DRAFT_510691</name>
</gene>
<proteinExistence type="predicted"/>
<evidence type="ECO:0000313" key="1">
    <source>
        <dbReference type="EMBL" id="KIN93431.1"/>
    </source>
</evidence>
<accession>A0A0C3J6X2</accession>
<dbReference type="InParanoid" id="A0A0C3J6X2"/>
<dbReference type="EMBL" id="KN832170">
    <property type="protein sequence ID" value="KIN93431.1"/>
    <property type="molecule type" value="Genomic_DNA"/>
</dbReference>
<reference evidence="2" key="2">
    <citation type="submission" date="2015-01" db="EMBL/GenBank/DDBJ databases">
        <title>Evolutionary Origins and Diversification of the Mycorrhizal Mutualists.</title>
        <authorList>
            <consortium name="DOE Joint Genome Institute"/>
            <consortium name="Mycorrhizal Genomics Consortium"/>
            <person name="Kohler A."/>
            <person name="Kuo A."/>
            <person name="Nagy L.G."/>
            <person name="Floudas D."/>
            <person name="Copeland A."/>
            <person name="Barry K.W."/>
            <person name="Cichocki N."/>
            <person name="Veneault-Fourrey C."/>
            <person name="LaButti K."/>
            <person name="Lindquist E.A."/>
            <person name="Lipzen A."/>
            <person name="Lundell T."/>
            <person name="Morin E."/>
            <person name="Murat C."/>
            <person name="Riley R."/>
            <person name="Ohm R."/>
            <person name="Sun H."/>
            <person name="Tunlid A."/>
            <person name="Henrissat B."/>
            <person name="Grigoriev I.V."/>
            <person name="Hibbett D.S."/>
            <person name="Martin F."/>
        </authorList>
    </citation>
    <scope>NUCLEOTIDE SEQUENCE [LARGE SCALE GENOMIC DNA]</scope>
    <source>
        <strain evidence="2">Marx 270</strain>
    </source>
</reference>
<protein>
    <submittedName>
        <fullName evidence="1">Uncharacterized protein</fullName>
    </submittedName>
</protein>
<dbReference type="Proteomes" id="UP000054217">
    <property type="component" value="Unassembled WGS sequence"/>
</dbReference>
<reference evidence="1 2" key="1">
    <citation type="submission" date="2014-04" db="EMBL/GenBank/DDBJ databases">
        <authorList>
            <consortium name="DOE Joint Genome Institute"/>
            <person name="Kuo A."/>
            <person name="Kohler A."/>
            <person name="Costa M.D."/>
            <person name="Nagy L.G."/>
            <person name="Floudas D."/>
            <person name="Copeland A."/>
            <person name="Barry K.W."/>
            <person name="Cichocki N."/>
            <person name="Veneault-Fourrey C."/>
            <person name="LaButti K."/>
            <person name="Lindquist E.A."/>
            <person name="Lipzen A."/>
            <person name="Lundell T."/>
            <person name="Morin E."/>
            <person name="Murat C."/>
            <person name="Sun H."/>
            <person name="Tunlid A."/>
            <person name="Henrissat B."/>
            <person name="Grigoriev I.V."/>
            <person name="Hibbett D.S."/>
            <person name="Martin F."/>
            <person name="Nordberg H.P."/>
            <person name="Cantor M.N."/>
            <person name="Hua S.X."/>
        </authorList>
    </citation>
    <scope>NUCLEOTIDE SEQUENCE [LARGE SCALE GENOMIC DNA]</scope>
    <source>
        <strain evidence="1 2">Marx 270</strain>
    </source>
</reference>
<dbReference type="AlphaFoldDB" id="A0A0C3J6X2"/>
<dbReference type="HOGENOM" id="CLU_2741055_0_0_1"/>
<name>A0A0C3J6X2_PISTI</name>